<dbReference type="Proteomes" id="UP001055658">
    <property type="component" value="Chromosome"/>
</dbReference>
<protein>
    <recommendedName>
        <fullName evidence="4">Solute-binding protein family 3/N-terminal domain-containing protein</fullName>
    </recommendedName>
</protein>
<gene>
    <name evidence="2" type="ORF">MJO52_06360</name>
</gene>
<reference evidence="2" key="1">
    <citation type="submission" date="2022-02" db="EMBL/GenBank/DDBJ databases">
        <title>Coral-associated bacteria.</title>
        <authorList>
            <person name="Tang K."/>
            <person name="Wang X."/>
        </authorList>
    </citation>
    <scope>NUCLEOTIDE SEQUENCE</scope>
    <source>
        <strain evidence="2">SCSIO 43006</strain>
    </source>
</reference>
<evidence type="ECO:0000313" key="2">
    <source>
        <dbReference type="EMBL" id="USD22755.1"/>
    </source>
</evidence>
<dbReference type="Gene3D" id="3.40.190.10">
    <property type="entry name" value="Periplasmic binding protein-like II"/>
    <property type="match status" value="2"/>
</dbReference>
<feature type="chain" id="PRO_5045385953" description="Solute-binding protein family 3/N-terminal domain-containing protein" evidence="1">
    <location>
        <begin position="23"/>
        <end position="254"/>
    </location>
</feature>
<dbReference type="EMBL" id="CP092418">
    <property type="protein sequence ID" value="USD22755.1"/>
    <property type="molecule type" value="Genomic_DNA"/>
</dbReference>
<sequence length="254" mass="28514">MPAKILSHLSLLLICFAFSSHAKELKIAISQDAPPYVINQAKSGLEVDVITQSLPDYTISFIQMGWGEILGAIERGMAEAEANVHGNNGDLYYSNDYIAFINYAISRKKDQIKINQLKDLVGHHVITWTGAHKDLGPEFSQLFSPGKIGAKNYVELESSQDQVKEFWREDNSIIIIDKSIFSYFSSKDGHSMNEVDIHTIVVPVLTFKMAFKNKADRDAFNHGLRQLCNKGIYEALLKRYSVAPEANICKNLSQ</sequence>
<dbReference type="RefSeq" id="WP_252085109.1">
    <property type="nucleotide sequence ID" value="NZ_CP092418.1"/>
</dbReference>
<keyword evidence="3" id="KW-1185">Reference proteome</keyword>
<evidence type="ECO:0000256" key="1">
    <source>
        <dbReference type="SAM" id="SignalP"/>
    </source>
</evidence>
<evidence type="ECO:0000313" key="3">
    <source>
        <dbReference type="Proteomes" id="UP001055658"/>
    </source>
</evidence>
<dbReference type="SUPFAM" id="SSF53850">
    <property type="entry name" value="Periplasmic binding protein-like II"/>
    <property type="match status" value="1"/>
</dbReference>
<keyword evidence="1" id="KW-0732">Signal</keyword>
<accession>A0ABY4VIV0</accession>
<feature type="signal peptide" evidence="1">
    <location>
        <begin position="1"/>
        <end position="22"/>
    </location>
</feature>
<proteinExistence type="predicted"/>
<organism evidence="2 3">
    <name type="scientific">Microbulbifer variabilis</name>
    <dbReference type="NCBI Taxonomy" id="266805"/>
    <lineage>
        <taxon>Bacteria</taxon>
        <taxon>Pseudomonadati</taxon>
        <taxon>Pseudomonadota</taxon>
        <taxon>Gammaproteobacteria</taxon>
        <taxon>Cellvibrionales</taxon>
        <taxon>Microbulbiferaceae</taxon>
        <taxon>Microbulbifer</taxon>
    </lineage>
</organism>
<evidence type="ECO:0008006" key="4">
    <source>
        <dbReference type="Google" id="ProtNLM"/>
    </source>
</evidence>
<name>A0ABY4VIV0_9GAMM</name>